<feature type="transmembrane region" description="Helical" evidence="1">
    <location>
        <begin position="20"/>
        <end position="39"/>
    </location>
</feature>
<dbReference type="Proteomes" id="UP000220127">
    <property type="component" value="Unassembled WGS sequence"/>
</dbReference>
<comment type="caution">
    <text evidence="2">The sequence shown here is derived from an EMBL/GenBank/DDBJ whole genome shotgun (WGS) entry which is preliminary data.</text>
</comment>
<name>A0A9X6YH05_BACTU</name>
<protein>
    <submittedName>
        <fullName evidence="2">ATPase</fullName>
    </submittedName>
</protein>
<accession>A0A9X6YH05</accession>
<keyword evidence="1" id="KW-0812">Transmembrane</keyword>
<evidence type="ECO:0000256" key="1">
    <source>
        <dbReference type="SAM" id="Phobius"/>
    </source>
</evidence>
<dbReference type="EMBL" id="NVMD01000007">
    <property type="protein sequence ID" value="PED14665.1"/>
    <property type="molecule type" value="Genomic_DNA"/>
</dbReference>
<reference evidence="2 3" key="1">
    <citation type="submission" date="2017-09" db="EMBL/GenBank/DDBJ databases">
        <title>Large-scale bioinformatics analysis of Bacillus genomes uncovers conserved roles of natural products in bacterial physiology.</title>
        <authorList>
            <consortium name="Agbiome Team Llc"/>
            <person name="Bleich R.M."/>
            <person name="Grubbs K.J."/>
            <person name="Santa Maria K.C."/>
            <person name="Allen S.E."/>
            <person name="Farag S."/>
            <person name="Shank E.A."/>
            <person name="Bowers A."/>
        </authorList>
    </citation>
    <scope>NUCLEOTIDE SEQUENCE [LARGE SCALE GENOMIC DNA]</scope>
    <source>
        <strain evidence="2 3">AFS094940</strain>
    </source>
</reference>
<evidence type="ECO:0000313" key="2">
    <source>
        <dbReference type="EMBL" id="PED14665.1"/>
    </source>
</evidence>
<dbReference type="AlphaFoldDB" id="A0A9X6YH05"/>
<evidence type="ECO:0000313" key="3">
    <source>
        <dbReference type="Proteomes" id="UP000220127"/>
    </source>
</evidence>
<gene>
    <name evidence="2" type="ORF">CON01_09990</name>
</gene>
<organism evidence="2 3">
    <name type="scientific">Bacillus thuringiensis</name>
    <dbReference type="NCBI Taxonomy" id="1428"/>
    <lineage>
        <taxon>Bacteria</taxon>
        <taxon>Bacillati</taxon>
        <taxon>Bacillota</taxon>
        <taxon>Bacilli</taxon>
        <taxon>Bacillales</taxon>
        <taxon>Bacillaceae</taxon>
        <taxon>Bacillus</taxon>
        <taxon>Bacillus cereus group</taxon>
    </lineage>
</organism>
<proteinExistence type="predicted"/>
<keyword evidence="1" id="KW-0472">Membrane</keyword>
<dbReference type="RefSeq" id="WP_050551975.1">
    <property type="nucleotide sequence ID" value="NZ_JBALPT010000425.1"/>
</dbReference>
<sequence length="72" mass="7714">MNITSASGSGGMNLTHDTLASMGGIVSLVNMLLGGLFGLGPTVKFLTKISLSYLTKQDNPHFIRIILFLLIY</sequence>
<keyword evidence="1" id="KW-1133">Transmembrane helix</keyword>